<dbReference type="InterPro" id="IPR036640">
    <property type="entry name" value="ABC1_TM_sf"/>
</dbReference>
<dbReference type="GO" id="GO:0016887">
    <property type="term" value="F:ATP hydrolysis activity"/>
    <property type="evidence" value="ECO:0007669"/>
    <property type="project" value="InterPro"/>
</dbReference>
<dbReference type="RefSeq" id="WP_200105043.1">
    <property type="nucleotide sequence ID" value="NZ_JAEHFV010000001.1"/>
</dbReference>
<evidence type="ECO:0000256" key="8">
    <source>
        <dbReference type="ARBA" id="ARBA00023136"/>
    </source>
</evidence>
<dbReference type="GO" id="GO:0015421">
    <property type="term" value="F:ABC-type oligopeptide transporter activity"/>
    <property type="evidence" value="ECO:0007669"/>
    <property type="project" value="TreeGrafter"/>
</dbReference>
<gene>
    <name evidence="12" type="ORF">I5M07_04730</name>
</gene>
<dbReference type="Gene3D" id="3.40.50.300">
    <property type="entry name" value="P-loop containing nucleotide triphosphate hydrolases"/>
    <property type="match status" value="1"/>
</dbReference>
<dbReference type="GO" id="GO:0005886">
    <property type="term" value="C:plasma membrane"/>
    <property type="evidence" value="ECO:0007669"/>
    <property type="project" value="UniProtKB-SubCell"/>
</dbReference>
<evidence type="ECO:0000259" key="10">
    <source>
        <dbReference type="PROSITE" id="PS50893"/>
    </source>
</evidence>
<evidence type="ECO:0000256" key="2">
    <source>
        <dbReference type="ARBA" id="ARBA00022448"/>
    </source>
</evidence>
<dbReference type="PROSITE" id="PS50929">
    <property type="entry name" value="ABC_TM1F"/>
    <property type="match status" value="1"/>
</dbReference>
<comment type="caution">
    <text evidence="12">The sequence shown here is derived from an EMBL/GenBank/DDBJ whole genome shotgun (WGS) entry which is preliminary data.</text>
</comment>
<dbReference type="FunFam" id="3.40.50.300:FF:000221">
    <property type="entry name" value="Multidrug ABC transporter ATP-binding protein"/>
    <property type="match status" value="1"/>
</dbReference>
<evidence type="ECO:0000256" key="1">
    <source>
        <dbReference type="ARBA" id="ARBA00004651"/>
    </source>
</evidence>
<dbReference type="Pfam" id="PF00005">
    <property type="entry name" value="ABC_tran"/>
    <property type="match status" value="1"/>
</dbReference>
<dbReference type="InterPro" id="IPR003593">
    <property type="entry name" value="AAA+_ATPase"/>
</dbReference>
<keyword evidence="13" id="KW-1185">Reference proteome</keyword>
<feature type="domain" description="ABC transmembrane type-1" evidence="11">
    <location>
        <begin position="23"/>
        <end position="314"/>
    </location>
</feature>
<evidence type="ECO:0000256" key="5">
    <source>
        <dbReference type="ARBA" id="ARBA00022741"/>
    </source>
</evidence>
<dbReference type="GO" id="GO:0005524">
    <property type="term" value="F:ATP binding"/>
    <property type="evidence" value="ECO:0007669"/>
    <property type="project" value="UniProtKB-KW"/>
</dbReference>
<name>A0A934UJ82_9FLAO</name>
<feature type="domain" description="ABC transporter" evidence="10">
    <location>
        <begin position="347"/>
        <end position="577"/>
    </location>
</feature>
<evidence type="ECO:0000259" key="11">
    <source>
        <dbReference type="PROSITE" id="PS50929"/>
    </source>
</evidence>
<dbReference type="PANTHER" id="PTHR43394:SF1">
    <property type="entry name" value="ATP-BINDING CASSETTE SUB-FAMILY B MEMBER 10, MITOCHONDRIAL"/>
    <property type="match status" value="1"/>
</dbReference>
<dbReference type="SUPFAM" id="SSF90123">
    <property type="entry name" value="ABC transporter transmembrane region"/>
    <property type="match status" value="1"/>
</dbReference>
<dbReference type="EMBL" id="JAEHFV010000001">
    <property type="protein sequence ID" value="MBK0369135.1"/>
    <property type="molecule type" value="Genomic_DNA"/>
</dbReference>
<dbReference type="Gene3D" id="1.20.1560.10">
    <property type="entry name" value="ABC transporter type 1, transmembrane domain"/>
    <property type="match status" value="1"/>
</dbReference>
<dbReference type="PROSITE" id="PS00211">
    <property type="entry name" value="ABC_TRANSPORTER_1"/>
    <property type="match status" value="1"/>
</dbReference>
<dbReference type="Proteomes" id="UP000609172">
    <property type="component" value="Unassembled WGS sequence"/>
</dbReference>
<dbReference type="PANTHER" id="PTHR43394">
    <property type="entry name" value="ATP-DEPENDENT PERMEASE MDL1, MITOCHONDRIAL"/>
    <property type="match status" value="1"/>
</dbReference>
<proteinExistence type="predicted"/>
<keyword evidence="6 12" id="KW-0067">ATP-binding</keyword>
<dbReference type="SMART" id="SM00382">
    <property type="entry name" value="AAA"/>
    <property type="match status" value="1"/>
</dbReference>
<dbReference type="InterPro" id="IPR017871">
    <property type="entry name" value="ABC_transporter-like_CS"/>
</dbReference>
<dbReference type="InterPro" id="IPR011527">
    <property type="entry name" value="ABC1_TM_dom"/>
</dbReference>
<keyword evidence="5" id="KW-0547">Nucleotide-binding</keyword>
<evidence type="ECO:0000256" key="9">
    <source>
        <dbReference type="SAM" id="Phobius"/>
    </source>
</evidence>
<protein>
    <submittedName>
        <fullName evidence="12">ABC transporter ATP-binding protein</fullName>
    </submittedName>
</protein>
<evidence type="ECO:0000256" key="4">
    <source>
        <dbReference type="ARBA" id="ARBA00022692"/>
    </source>
</evidence>
<evidence type="ECO:0000256" key="3">
    <source>
        <dbReference type="ARBA" id="ARBA00022475"/>
    </source>
</evidence>
<keyword evidence="3" id="KW-1003">Cell membrane</keyword>
<sequence length="592" mass="66829">MQLSVLYKKITPFVKPYKKMVMATLLLTFLGSFAAQVNALILKFTVDSISNLMVAHEPLSKGFHLLGIISIVLLSKELVYSIVQFGQKFYGEKLRIFITRDISQTIVDKILSYRMEFYTSSENESGKLQTRIDLGISSLTRLVQNFFIDILPLFANAFVALILMFYANVYVGLVSLCIIPIYFYVSQLQASKLSGFRRRMRKYRETKNNGIISLIESISVIKSFVREPMEAKRHQDIQFEMTENQLATRKTSFIFESVKGFIEQIGVVIIIILTAYFVLNNTMTIGAIMFHIMLFNNVSSPIRQLHRIYDEVNDALIYSEGFFDILEADNEKENTGSYIPEKVVGLIEVKHVDFSYPNGTQALWNINFTIKPNETSALVGLSGAGKSTIINLLDKFYMPSAGHIYLDGVDLQEYDTAFLRKNIGLVLQKNHIFKGTVAENILYGNPSASRSEVIEAAKQAYIHEQIIQLPAGYESDAHLLSGGQQQRIAIARLFLKNPPIIFLDEPTASLDAVATEQIKKSLDAIKKDRTVIIISHSISQIIDASNIIVLEKGKCVEKGTHDQLYDNKGIYYDIFTAMANSLNIDKITQTLE</sequence>
<keyword evidence="7 9" id="KW-1133">Transmembrane helix</keyword>
<evidence type="ECO:0000313" key="12">
    <source>
        <dbReference type="EMBL" id="MBK0369135.1"/>
    </source>
</evidence>
<evidence type="ECO:0000313" key="13">
    <source>
        <dbReference type="Proteomes" id="UP000609172"/>
    </source>
</evidence>
<evidence type="ECO:0000256" key="7">
    <source>
        <dbReference type="ARBA" id="ARBA00022989"/>
    </source>
</evidence>
<dbReference type="InterPro" id="IPR003439">
    <property type="entry name" value="ABC_transporter-like_ATP-bd"/>
</dbReference>
<keyword evidence="2" id="KW-0813">Transport</keyword>
<dbReference type="AlphaFoldDB" id="A0A934UJ82"/>
<keyword evidence="4 9" id="KW-0812">Transmembrane</keyword>
<feature type="transmembrane region" description="Helical" evidence="9">
    <location>
        <begin position="63"/>
        <end position="83"/>
    </location>
</feature>
<dbReference type="InterPro" id="IPR039421">
    <property type="entry name" value="Type_1_exporter"/>
</dbReference>
<organism evidence="12 13">
    <name type="scientific">Flavobacterium agrisoli</name>
    <dbReference type="NCBI Taxonomy" id="2793066"/>
    <lineage>
        <taxon>Bacteria</taxon>
        <taxon>Pseudomonadati</taxon>
        <taxon>Bacteroidota</taxon>
        <taxon>Flavobacteriia</taxon>
        <taxon>Flavobacteriales</taxon>
        <taxon>Flavobacteriaceae</taxon>
        <taxon>Flavobacterium</taxon>
    </lineage>
</organism>
<dbReference type="CDD" id="cd07346">
    <property type="entry name" value="ABC_6TM_exporters"/>
    <property type="match status" value="1"/>
</dbReference>
<accession>A0A934UJ82</accession>
<reference evidence="12" key="1">
    <citation type="submission" date="2020-12" db="EMBL/GenBank/DDBJ databases">
        <title>Bacterial novel species Flavobacterium sp. SE-1-e isolated from soil.</title>
        <authorList>
            <person name="Jung H.-Y."/>
        </authorList>
    </citation>
    <scope>NUCLEOTIDE SEQUENCE</scope>
    <source>
        <strain evidence="12">SE-1-e</strain>
    </source>
</reference>
<dbReference type="PROSITE" id="PS50893">
    <property type="entry name" value="ABC_TRANSPORTER_2"/>
    <property type="match status" value="1"/>
</dbReference>
<dbReference type="Pfam" id="PF00664">
    <property type="entry name" value="ABC_membrane"/>
    <property type="match status" value="1"/>
</dbReference>
<comment type="subcellular location">
    <subcellularLocation>
        <location evidence="1">Cell membrane</location>
        <topology evidence="1">Multi-pass membrane protein</topology>
    </subcellularLocation>
</comment>
<keyword evidence="8 9" id="KW-0472">Membrane</keyword>
<feature type="transmembrane region" description="Helical" evidence="9">
    <location>
        <begin position="173"/>
        <end position="191"/>
    </location>
</feature>
<dbReference type="InterPro" id="IPR027417">
    <property type="entry name" value="P-loop_NTPase"/>
</dbReference>
<evidence type="ECO:0000256" key="6">
    <source>
        <dbReference type="ARBA" id="ARBA00022840"/>
    </source>
</evidence>
<dbReference type="SUPFAM" id="SSF52540">
    <property type="entry name" value="P-loop containing nucleoside triphosphate hydrolases"/>
    <property type="match status" value="1"/>
</dbReference>
<feature type="transmembrane region" description="Helical" evidence="9">
    <location>
        <begin position="265"/>
        <end position="294"/>
    </location>
</feature>